<evidence type="ECO:0000256" key="1">
    <source>
        <dbReference type="ARBA" id="ARBA00008791"/>
    </source>
</evidence>
<dbReference type="PANTHER" id="PTHR46268:SF6">
    <property type="entry name" value="UNIVERSAL STRESS PROTEIN UP12"/>
    <property type="match status" value="1"/>
</dbReference>
<gene>
    <name evidence="3" type="ORF">D0433_10085</name>
</gene>
<dbReference type="InterPro" id="IPR006016">
    <property type="entry name" value="UspA"/>
</dbReference>
<dbReference type="Gene3D" id="3.40.50.620">
    <property type="entry name" value="HUPs"/>
    <property type="match status" value="2"/>
</dbReference>
<comment type="caution">
    <text evidence="3">The sequence shown here is derived from an EMBL/GenBank/DDBJ whole genome shotgun (WGS) entry which is preliminary data.</text>
</comment>
<proteinExistence type="inferred from homology"/>
<reference evidence="3 4" key="1">
    <citation type="journal article" date="2011" name="ISME J.">
        <title>Community ecology of hot spring cyanobacterial mats: predominant populations and their functional potential.</title>
        <authorList>
            <person name="Klatt C.G."/>
            <person name="Wood J.M."/>
            <person name="Rusch D.B."/>
            <person name="Bateson M.M."/>
            <person name="Hamamura N."/>
            <person name="Heidelberg J.F."/>
            <person name="Grossman A.R."/>
            <person name="Bhaya D."/>
            <person name="Cohan F.M."/>
            <person name="Kuhl M."/>
            <person name="Bryant D.A."/>
            <person name="Ward D.M."/>
        </authorList>
    </citation>
    <scope>NUCLEOTIDE SEQUENCE [LARGE SCALE GENOMIC DNA]</scope>
    <source>
        <strain evidence="3">OS</strain>
    </source>
</reference>
<dbReference type="AlphaFoldDB" id="A0A395M1A9"/>
<dbReference type="Pfam" id="PF00582">
    <property type="entry name" value="Usp"/>
    <property type="match status" value="2"/>
</dbReference>
<comment type="similarity">
    <text evidence="1">Belongs to the universal stress protein A family.</text>
</comment>
<evidence type="ECO:0000259" key="2">
    <source>
        <dbReference type="Pfam" id="PF00582"/>
    </source>
</evidence>
<protein>
    <submittedName>
        <fullName evidence="3">Universal stress protein</fullName>
    </submittedName>
</protein>
<dbReference type="InterPro" id="IPR014729">
    <property type="entry name" value="Rossmann-like_a/b/a_fold"/>
</dbReference>
<dbReference type="PANTHER" id="PTHR46268">
    <property type="entry name" value="STRESS RESPONSE PROTEIN NHAX"/>
    <property type="match status" value="1"/>
</dbReference>
<organism evidence="3 4">
    <name type="scientific">Candidatus Thermochlorobacter aerophilus</name>
    <dbReference type="NCBI Taxonomy" id="1868324"/>
    <lineage>
        <taxon>Bacteria</taxon>
        <taxon>Pseudomonadati</taxon>
        <taxon>Chlorobiota</taxon>
        <taxon>Chlorobiia</taxon>
        <taxon>Chlorobiales</taxon>
        <taxon>Candidatus Thermochlorobacteriaceae</taxon>
        <taxon>Candidatus Thermochlorobacter</taxon>
    </lineage>
</organism>
<sequence>MKTILVPTDFSKHSEWASHAALSLARKTGATVHFLYVVDIPQYAFSAAHEMWNMEERQRMAGEAYQKLKSMIAEPPFSGFAVQIAVEQGSAYQAICQYAAEKSIDLIVMGSHGITGLKKIFIGSTTERVIHHAPCPVLSIKNEHFPSEIRNIVFASNFYSEVYEAFPRVQQFADLFDAKLHMVRINTQARFESTRYTNKIFRDFVECTKPHNYTFHIYNDESEEVGVLNFAEDIEADLIVMATHERTRLGELINPSIAESVSERSPVPIMTIKLPMPAFKYELSRINRSYLA</sequence>
<feature type="domain" description="UspA" evidence="2">
    <location>
        <begin position="226"/>
        <end position="273"/>
    </location>
</feature>
<dbReference type="Proteomes" id="UP000266389">
    <property type="component" value="Unassembled WGS sequence"/>
</dbReference>
<name>A0A395M1A9_9BACT</name>
<accession>A0A395M1A9</accession>
<feature type="domain" description="UspA" evidence="2">
    <location>
        <begin position="1"/>
        <end position="140"/>
    </location>
</feature>
<dbReference type="PRINTS" id="PR01438">
    <property type="entry name" value="UNVRSLSTRESS"/>
</dbReference>
<dbReference type="CDD" id="cd00293">
    <property type="entry name" value="USP-like"/>
    <property type="match status" value="1"/>
</dbReference>
<evidence type="ECO:0000313" key="4">
    <source>
        <dbReference type="Proteomes" id="UP000266389"/>
    </source>
</evidence>
<dbReference type="InterPro" id="IPR006015">
    <property type="entry name" value="Universal_stress_UspA"/>
</dbReference>
<dbReference type="SUPFAM" id="SSF52402">
    <property type="entry name" value="Adenine nucleotide alpha hydrolases-like"/>
    <property type="match status" value="2"/>
</dbReference>
<evidence type="ECO:0000313" key="3">
    <source>
        <dbReference type="EMBL" id="RFM23704.1"/>
    </source>
</evidence>
<dbReference type="EMBL" id="PHFL01000060">
    <property type="protein sequence ID" value="RFM23704.1"/>
    <property type="molecule type" value="Genomic_DNA"/>
</dbReference>